<protein>
    <submittedName>
        <fullName evidence="1">Uncharacterized protein</fullName>
    </submittedName>
</protein>
<gene>
    <name evidence="1" type="ORF">H5410_051340</name>
</gene>
<dbReference type="AlphaFoldDB" id="A0A9J5WXX2"/>
<keyword evidence="2" id="KW-1185">Reference proteome</keyword>
<reference evidence="1 2" key="1">
    <citation type="submission" date="2020-09" db="EMBL/GenBank/DDBJ databases">
        <title>De no assembly of potato wild relative species, Solanum commersonii.</title>
        <authorList>
            <person name="Cho K."/>
        </authorList>
    </citation>
    <scope>NUCLEOTIDE SEQUENCE [LARGE SCALE GENOMIC DNA]</scope>
    <source>
        <strain evidence="1">LZ3.2</strain>
        <tissue evidence="1">Leaf</tissue>
    </source>
</reference>
<dbReference type="Proteomes" id="UP000824120">
    <property type="component" value="Chromosome 10"/>
</dbReference>
<sequence>MRWTVPGVKKLYIEGLTLNVQENHQKSIEDELRFIASDLFEYLEIERKFKKYKLDWMSIEPGDYYLAMVREFYGNYVILLEKGKKYTTQGKPVHLNEIILRDVPTNISPETINQFLFVSNYFSLQWTTEYDHGMRDKLHQSPWFAQVMTNGQSLWLT</sequence>
<dbReference type="EMBL" id="JACXVP010000010">
    <property type="protein sequence ID" value="KAG5580713.1"/>
    <property type="molecule type" value="Genomic_DNA"/>
</dbReference>
<proteinExistence type="predicted"/>
<accession>A0A9J5WXX2</accession>
<evidence type="ECO:0000313" key="1">
    <source>
        <dbReference type="EMBL" id="KAG5580713.1"/>
    </source>
</evidence>
<organism evidence="1 2">
    <name type="scientific">Solanum commersonii</name>
    <name type="common">Commerson's wild potato</name>
    <name type="synonym">Commerson's nightshade</name>
    <dbReference type="NCBI Taxonomy" id="4109"/>
    <lineage>
        <taxon>Eukaryota</taxon>
        <taxon>Viridiplantae</taxon>
        <taxon>Streptophyta</taxon>
        <taxon>Embryophyta</taxon>
        <taxon>Tracheophyta</taxon>
        <taxon>Spermatophyta</taxon>
        <taxon>Magnoliopsida</taxon>
        <taxon>eudicotyledons</taxon>
        <taxon>Gunneridae</taxon>
        <taxon>Pentapetalae</taxon>
        <taxon>asterids</taxon>
        <taxon>lamiids</taxon>
        <taxon>Solanales</taxon>
        <taxon>Solanaceae</taxon>
        <taxon>Solanoideae</taxon>
        <taxon>Solaneae</taxon>
        <taxon>Solanum</taxon>
    </lineage>
</organism>
<evidence type="ECO:0000313" key="2">
    <source>
        <dbReference type="Proteomes" id="UP000824120"/>
    </source>
</evidence>
<comment type="caution">
    <text evidence="1">The sequence shown here is derived from an EMBL/GenBank/DDBJ whole genome shotgun (WGS) entry which is preliminary data.</text>
</comment>
<name>A0A9J5WXX2_SOLCO</name>
<dbReference type="OrthoDB" id="10537812at2759"/>